<accession>A0A928ZUX8</accession>
<keyword evidence="2" id="KW-1185">Reference proteome</keyword>
<name>A0A928ZUX8_LEPEC</name>
<dbReference type="Proteomes" id="UP000615026">
    <property type="component" value="Unassembled WGS sequence"/>
</dbReference>
<comment type="caution">
    <text evidence="1">The sequence shown here is derived from an EMBL/GenBank/DDBJ whole genome shotgun (WGS) entry which is preliminary data.</text>
</comment>
<dbReference type="EMBL" id="JADEXP010000128">
    <property type="protein sequence ID" value="MBE9067932.1"/>
    <property type="molecule type" value="Genomic_DNA"/>
</dbReference>
<organism evidence="1 2">
    <name type="scientific">Leptolyngbya cf. ectocarpi LEGE 11479</name>
    <dbReference type="NCBI Taxonomy" id="1828722"/>
    <lineage>
        <taxon>Bacteria</taxon>
        <taxon>Bacillati</taxon>
        <taxon>Cyanobacteriota</taxon>
        <taxon>Cyanophyceae</taxon>
        <taxon>Leptolyngbyales</taxon>
        <taxon>Leptolyngbyaceae</taxon>
        <taxon>Leptolyngbya group</taxon>
        <taxon>Leptolyngbya</taxon>
    </lineage>
</organism>
<dbReference type="AlphaFoldDB" id="A0A928ZUX8"/>
<proteinExistence type="predicted"/>
<sequence>MMTSLQHLRLISISIVIMGWLPGWAMAQVQAKSLAKADSEAATLSLVVAKNEDPADGFTGRGSPSRRSSGGSRGDCSALLVALVPGDTALAVSEAGCSLPSSSEPALTTAAMPVLWFHVPAHTAPTAGEFALLDDTQLALSVQTITLPQEGGIVGIQMDTELDIDRTYNWVFSLLVNPRKPADNPRVAGTLQRVNPGADVLSEINGAESLQQQAEIWLSQGIWHNALTTVATLRQSETEQTEQQWQDFLGSAGLEAIADAPLQDCCR</sequence>
<evidence type="ECO:0000313" key="1">
    <source>
        <dbReference type="EMBL" id="MBE9067932.1"/>
    </source>
</evidence>
<reference evidence="1" key="1">
    <citation type="submission" date="2020-10" db="EMBL/GenBank/DDBJ databases">
        <authorList>
            <person name="Castelo-Branco R."/>
            <person name="Eusebio N."/>
            <person name="Adriana R."/>
            <person name="Vieira A."/>
            <person name="Brugerolle De Fraissinette N."/>
            <person name="Rezende De Castro R."/>
            <person name="Schneider M.P."/>
            <person name="Vasconcelos V."/>
            <person name="Leao P.N."/>
        </authorList>
    </citation>
    <scope>NUCLEOTIDE SEQUENCE</scope>
    <source>
        <strain evidence="1">LEGE 11479</strain>
    </source>
</reference>
<evidence type="ECO:0000313" key="2">
    <source>
        <dbReference type="Proteomes" id="UP000615026"/>
    </source>
</evidence>
<dbReference type="Pfam" id="PF06051">
    <property type="entry name" value="DUF928"/>
    <property type="match status" value="1"/>
</dbReference>
<dbReference type="InterPro" id="IPR010328">
    <property type="entry name" value="DUF928"/>
</dbReference>
<gene>
    <name evidence="1" type="ORF">IQ260_14860</name>
</gene>
<protein>
    <submittedName>
        <fullName evidence="1">DUF928 domain-containing protein</fullName>
    </submittedName>
</protein>
<dbReference type="RefSeq" id="WP_193993887.1">
    <property type="nucleotide sequence ID" value="NZ_JADEXP010000128.1"/>
</dbReference>